<organism evidence="2 3">
    <name type="scientific">Pedobacter caeni</name>
    <dbReference type="NCBI Taxonomy" id="288992"/>
    <lineage>
        <taxon>Bacteria</taxon>
        <taxon>Pseudomonadati</taxon>
        <taxon>Bacteroidota</taxon>
        <taxon>Sphingobacteriia</taxon>
        <taxon>Sphingobacteriales</taxon>
        <taxon>Sphingobacteriaceae</taxon>
        <taxon>Pedobacter</taxon>
    </lineage>
</organism>
<dbReference type="InterPro" id="IPR013078">
    <property type="entry name" value="His_Pase_superF_clade-1"/>
</dbReference>
<keyword evidence="1" id="KW-0732">Signal</keyword>
<dbReference type="Gene3D" id="3.40.50.1240">
    <property type="entry name" value="Phosphoglycerate mutase-like"/>
    <property type="match status" value="1"/>
</dbReference>
<dbReference type="RefSeq" id="WP_073237234.1">
    <property type="nucleotide sequence ID" value="NZ_FQUQ01000007.1"/>
</dbReference>
<dbReference type="CDD" id="cd07067">
    <property type="entry name" value="HP_PGM_like"/>
    <property type="match status" value="1"/>
</dbReference>
<evidence type="ECO:0000313" key="3">
    <source>
        <dbReference type="Proteomes" id="UP000184287"/>
    </source>
</evidence>
<dbReference type="Pfam" id="PF00300">
    <property type="entry name" value="His_Phos_1"/>
    <property type="match status" value="1"/>
</dbReference>
<dbReference type="InterPro" id="IPR029033">
    <property type="entry name" value="His_PPase_superfam"/>
</dbReference>
<feature type="chain" id="PRO_5012251674" evidence="1">
    <location>
        <begin position="20"/>
        <end position="168"/>
    </location>
</feature>
<keyword evidence="3" id="KW-1185">Reference proteome</keyword>
<accession>A0A1M5MFZ4</accession>
<protein>
    <submittedName>
        <fullName evidence="2">Histidine phosphatase superfamily (Branch 1)</fullName>
    </submittedName>
</protein>
<dbReference type="OrthoDB" id="3296006at2"/>
<proteinExistence type="predicted"/>
<sequence length="168" mass="19006">MKRILFVFLIFCAVQSLRAQETTRIWIVRHGEKNLEDPTAKDPELTVAGKERAVALEKYLKGKKISALFSTDYKRTKETLAPLATRMKLPVKLYDSKNNKALADTILTHYKGKNVVICGHSNRILGIIAAFGGSSSVKEISEEEYSYIFLMEIKGNEVVVKDRHYGKL</sequence>
<reference evidence="3" key="1">
    <citation type="submission" date="2016-11" db="EMBL/GenBank/DDBJ databases">
        <authorList>
            <person name="Varghese N."/>
            <person name="Submissions S."/>
        </authorList>
    </citation>
    <scope>NUCLEOTIDE SEQUENCE [LARGE SCALE GENOMIC DNA]</scope>
    <source>
        <strain evidence="3">DSM 16990</strain>
    </source>
</reference>
<evidence type="ECO:0000256" key="1">
    <source>
        <dbReference type="SAM" id="SignalP"/>
    </source>
</evidence>
<evidence type="ECO:0000313" key="2">
    <source>
        <dbReference type="EMBL" id="SHG76240.1"/>
    </source>
</evidence>
<dbReference type="SUPFAM" id="SSF53254">
    <property type="entry name" value="Phosphoglycerate mutase-like"/>
    <property type="match status" value="1"/>
</dbReference>
<name>A0A1M5MFZ4_9SPHI</name>
<dbReference type="EMBL" id="FQUQ01000007">
    <property type="protein sequence ID" value="SHG76240.1"/>
    <property type="molecule type" value="Genomic_DNA"/>
</dbReference>
<gene>
    <name evidence="2" type="ORF">SAMN04488522_107179</name>
</gene>
<dbReference type="Proteomes" id="UP000184287">
    <property type="component" value="Unassembled WGS sequence"/>
</dbReference>
<dbReference type="AlphaFoldDB" id="A0A1M5MFZ4"/>
<dbReference type="STRING" id="288992.SAMN04488522_107179"/>
<feature type="signal peptide" evidence="1">
    <location>
        <begin position="1"/>
        <end position="19"/>
    </location>
</feature>